<dbReference type="Pfam" id="PF00126">
    <property type="entry name" value="HTH_1"/>
    <property type="match status" value="1"/>
</dbReference>
<proteinExistence type="inferred from homology"/>
<dbReference type="Pfam" id="PF03466">
    <property type="entry name" value="LysR_substrate"/>
    <property type="match status" value="2"/>
</dbReference>
<protein>
    <submittedName>
        <fullName evidence="6">LysR family transcriptional regulator</fullName>
    </submittedName>
</protein>
<dbReference type="Gene3D" id="3.40.190.290">
    <property type="match status" value="1"/>
</dbReference>
<keyword evidence="2" id="KW-0805">Transcription regulation</keyword>
<dbReference type="InterPro" id="IPR000847">
    <property type="entry name" value="LysR_HTH_N"/>
</dbReference>
<accession>A0ABS1GE26</accession>
<dbReference type="PROSITE" id="PS50931">
    <property type="entry name" value="HTH_LYSR"/>
    <property type="match status" value="1"/>
</dbReference>
<evidence type="ECO:0000256" key="3">
    <source>
        <dbReference type="ARBA" id="ARBA00023125"/>
    </source>
</evidence>
<feature type="domain" description="HTH lysR-type" evidence="5">
    <location>
        <begin position="5"/>
        <end position="63"/>
    </location>
</feature>
<dbReference type="PRINTS" id="PR00039">
    <property type="entry name" value="HTHLYSR"/>
</dbReference>
<dbReference type="RefSeq" id="WP_200167376.1">
    <property type="nucleotide sequence ID" value="NZ_JACTSG010000006.1"/>
</dbReference>
<evidence type="ECO:0000259" key="5">
    <source>
        <dbReference type="PROSITE" id="PS50931"/>
    </source>
</evidence>
<dbReference type="InterPro" id="IPR050950">
    <property type="entry name" value="HTH-type_LysR_regulators"/>
</dbReference>
<evidence type="ECO:0000256" key="1">
    <source>
        <dbReference type="ARBA" id="ARBA00009437"/>
    </source>
</evidence>
<sequence>MSRKITLKQLNVFVETAINKSISIAAQKCYITQPSASKAISQLEEALEKVLFERGSGKEIRLTYEGELLFAEVKSILDQVSDLVKDKENISGKIVIGASVTICDYVLPKILPEFQKLYPKINVNVKRALSDKIRYYVENAVCDMGLVEGRIISRELEQTLWKEDRIEIICAKNHELAKNDSISLETVLTDQNWALWHHDMGSRDIYIETKRRDELEKAFGLGSQNIGNNLLKFENVRWDNQLSLIRYCNRRISKSIVFDSAEAIKNYVANSDFIANLSRIMLDNAVCDDIKILNVEGGYQTRDFYILRHKQRFTSQASEVFLNWILNYEFSC</sequence>
<dbReference type="Proteomes" id="UP000760407">
    <property type="component" value="Unassembled WGS sequence"/>
</dbReference>
<dbReference type="PANTHER" id="PTHR30419">
    <property type="entry name" value="HTH-TYPE TRANSCRIPTIONAL REGULATOR YBHD"/>
    <property type="match status" value="1"/>
</dbReference>
<evidence type="ECO:0000256" key="2">
    <source>
        <dbReference type="ARBA" id="ARBA00023015"/>
    </source>
</evidence>
<keyword evidence="4" id="KW-0804">Transcription</keyword>
<dbReference type="InterPro" id="IPR036390">
    <property type="entry name" value="WH_DNA-bd_sf"/>
</dbReference>
<dbReference type="EMBL" id="JACTSG010000006">
    <property type="protein sequence ID" value="MBK2303079.1"/>
    <property type="molecule type" value="Genomic_DNA"/>
</dbReference>
<dbReference type="SUPFAM" id="SSF46785">
    <property type="entry name" value="Winged helix' DNA-binding domain"/>
    <property type="match status" value="1"/>
</dbReference>
<gene>
    <name evidence="6" type="ORF">IBE52_09140</name>
</gene>
<organism evidence="6 7">
    <name type="scientific">Francisella philomiragia</name>
    <dbReference type="NCBI Taxonomy" id="28110"/>
    <lineage>
        <taxon>Bacteria</taxon>
        <taxon>Pseudomonadati</taxon>
        <taxon>Pseudomonadota</taxon>
        <taxon>Gammaproteobacteria</taxon>
        <taxon>Thiotrichales</taxon>
        <taxon>Francisellaceae</taxon>
        <taxon>Francisella</taxon>
    </lineage>
</organism>
<evidence type="ECO:0000313" key="7">
    <source>
        <dbReference type="Proteomes" id="UP000760407"/>
    </source>
</evidence>
<comment type="similarity">
    <text evidence="1">Belongs to the LysR transcriptional regulatory family.</text>
</comment>
<dbReference type="Gene3D" id="1.10.10.10">
    <property type="entry name" value="Winged helix-like DNA-binding domain superfamily/Winged helix DNA-binding domain"/>
    <property type="match status" value="1"/>
</dbReference>
<keyword evidence="7" id="KW-1185">Reference proteome</keyword>
<comment type="caution">
    <text evidence="6">The sequence shown here is derived from an EMBL/GenBank/DDBJ whole genome shotgun (WGS) entry which is preliminary data.</text>
</comment>
<dbReference type="InterPro" id="IPR036388">
    <property type="entry name" value="WH-like_DNA-bd_sf"/>
</dbReference>
<evidence type="ECO:0000313" key="6">
    <source>
        <dbReference type="EMBL" id="MBK2303079.1"/>
    </source>
</evidence>
<dbReference type="SUPFAM" id="SSF53850">
    <property type="entry name" value="Periplasmic binding protein-like II"/>
    <property type="match status" value="2"/>
</dbReference>
<evidence type="ECO:0000256" key="4">
    <source>
        <dbReference type="ARBA" id="ARBA00023163"/>
    </source>
</evidence>
<reference evidence="6 7" key="1">
    <citation type="submission" date="2020-08" db="EMBL/GenBank/DDBJ databases">
        <title>Comparative genomics of Francisella species.</title>
        <authorList>
            <person name="Sahl J."/>
            <person name="Sjodin A."/>
            <person name="Wagner D."/>
            <person name="Forsman M."/>
        </authorList>
    </citation>
    <scope>NUCLEOTIDE SEQUENCE [LARGE SCALE GENOMIC DNA]</scope>
    <source>
        <strain evidence="6 7">F1093</strain>
    </source>
</reference>
<dbReference type="InterPro" id="IPR005119">
    <property type="entry name" value="LysR_subst-bd"/>
</dbReference>
<keyword evidence="3" id="KW-0238">DNA-binding</keyword>
<name>A0ABS1GE26_9GAMM</name>